<name>A0A1Y1X6W4_9FUNG</name>
<accession>A0A1Y1X6W4</accession>
<evidence type="ECO:0000313" key="3">
    <source>
        <dbReference type="Proteomes" id="UP000193944"/>
    </source>
</evidence>
<comment type="caution">
    <text evidence="2">The sequence shown here is derived from an EMBL/GenBank/DDBJ whole genome shotgun (WGS) entry which is preliminary data.</text>
</comment>
<dbReference type="OrthoDB" id="2126138at2759"/>
<gene>
    <name evidence="2" type="ORF">BCR32DRAFT_327311</name>
</gene>
<evidence type="ECO:0000313" key="2">
    <source>
        <dbReference type="EMBL" id="ORX81438.1"/>
    </source>
</evidence>
<dbReference type="AlphaFoldDB" id="A0A1Y1X6W4"/>
<dbReference type="Proteomes" id="UP000193944">
    <property type="component" value="Unassembled WGS sequence"/>
</dbReference>
<sequence length="174" mass="19342">MKFSTGILSLFAAASALALPLKGLEKCQSEISNTLTSCTQDCINFNSQRCQSFFSSPFDIDVECQSLTNEEKNNLYVTVKEKQADNNLYCYKDANGNLCPFVNILTKSTNGLTEEIFNSIIKETCKSEKCIDLTIESISNTLNVAKYRQSAAAEAYLDWYKNGIEFLQSGKCNA</sequence>
<organism evidence="2 3">
    <name type="scientific">Anaeromyces robustus</name>
    <dbReference type="NCBI Taxonomy" id="1754192"/>
    <lineage>
        <taxon>Eukaryota</taxon>
        <taxon>Fungi</taxon>
        <taxon>Fungi incertae sedis</taxon>
        <taxon>Chytridiomycota</taxon>
        <taxon>Chytridiomycota incertae sedis</taxon>
        <taxon>Neocallimastigomycetes</taxon>
        <taxon>Neocallimastigales</taxon>
        <taxon>Neocallimastigaceae</taxon>
        <taxon>Anaeromyces</taxon>
    </lineage>
</organism>
<reference evidence="2 3" key="2">
    <citation type="submission" date="2016-08" db="EMBL/GenBank/DDBJ databases">
        <title>Pervasive Adenine N6-methylation of Active Genes in Fungi.</title>
        <authorList>
            <consortium name="DOE Joint Genome Institute"/>
            <person name="Mondo S.J."/>
            <person name="Dannebaum R.O."/>
            <person name="Kuo R.C."/>
            <person name="Labutti K."/>
            <person name="Haridas S."/>
            <person name="Kuo A."/>
            <person name="Salamov A."/>
            <person name="Ahrendt S.R."/>
            <person name="Lipzen A."/>
            <person name="Sullivan W."/>
            <person name="Andreopoulos W.B."/>
            <person name="Clum A."/>
            <person name="Lindquist E."/>
            <person name="Daum C."/>
            <person name="Ramamoorthy G.K."/>
            <person name="Gryganskyi A."/>
            <person name="Culley D."/>
            <person name="Magnuson J.K."/>
            <person name="James T.Y."/>
            <person name="O'Malley M.A."/>
            <person name="Stajich J.E."/>
            <person name="Spatafora J.W."/>
            <person name="Visel A."/>
            <person name="Grigoriev I.V."/>
        </authorList>
    </citation>
    <scope>NUCLEOTIDE SEQUENCE [LARGE SCALE GENOMIC DNA]</scope>
    <source>
        <strain evidence="2 3">S4</strain>
    </source>
</reference>
<keyword evidence="1" id="KW-0732">Signal</keyword>
<proteinExistence type="predicted"/>
<reference evidence="2 3" key="1">
    <citation type="submission" date="2016-08" db="EMBL/GenBank/DDBJ databases">
        <title>A Parts List for Fungal Cellulosomes Revealed by Comparative Genomics.</title>
        <authorList>
            <consortium name="DOE Joint Genome Institute"/>
            <person name="Haitjema C.H."/>
            <person name="Gilmore S.P."/>
            <person name="Henske J.K."/>
            <person name="Solomon K.V."/>
            <person name="De Groot R."/>
            <person name="Kuo A."/>
            <person name="Mondo S.J."/>
            <person name="Salamov A.A."/>
            <person name="Labutti K."/>
            <person name="Zhao Z."/>
            <person name="Chiniquy J."/>
            <person name="Barry K."/>
            <person name="Brewer H.M."/>
            <person name="Purvine S.O."/>
            <person name="Wright A.T."/>
            <person name="Boxma B."/>
            <person name="Van Alen T."/>
            <person name="Hackstein J.H."/>
            <person name="Baker S.E."/>
            <person name="Grigoriev I.V."/>
            <person name="O'Malley M.A."/>
        </authorList>
    </citation>
    <scope>NUCLEOTIDE SEQUENCE [LARGE SCALE GENOMIC DNA]</scope>
    <source>
        <strain evidence="2 3">S4</strain>
    </source>
</reference>
<dbReference type="EMBL" id="MCFG01000119">
    <property type="protein sequence ID" value="ORX81438.1"/>
    <property type="molecule type" value="Genomic_DNA"/>
</dbReference>
<feature type="chain" id="PRO_5012372604" description="Extracellular membrane protein CFEM domain-containing protein" evidence="1">
    <location>
        <begin position="19"/>
        <end position="174"/>
    </location>
</feature>
<evidence type="ECO:0000256" key="1">
    <source>
        <dbReference type="SAM" id="SignalP"/>
    </source>
</evidence>
<protein>
    <recommendedName>
        <fullName evidence="4">Extracellular membrane protein CFEM domain-containing protein</fullName>
    </recommendedName>
</protein>
<evidence type="ECO:0008006" key="4">
    <source>
        <dbReference type="Google" id="ProtNLM"/>
    </source>
</evidence>
<keyword evidence="3" id="KW-1185">Reference proteome</keyword>
<feature type="signal peptide" evidence="1">
    <location>
        <begin position="1"/>
        <end position="18"/>
    </location>
</feature>